<comment type="caution">
    <text evidence="2">The sequence shown here is derived from an EMBL/GenBank/DDBJ whole genome shotgun (WGS) entry which is preliminary data.</text>
</comment>
<protein>
    <submittedName>
        <fullName evidence="2">Uncharacterized protein</fullName>
    </submittedName>
</protein>
<dbReference type="OrthoDB" id="7857490at2"/>
<evidence type="ECO:0000313" key="3">
    <source>
        <dbReference type="Proteomes" id="UP000244069"/>
    </source>
</evidence>
<evidence type="ECO:0000313" key="2">
    <source>
        <dbReference type="EMBL" id="PTX49255.1"/>
    </source>
</evidence>
<organism evidence="2 3">
    <name type="scientific">Allosediminivita pacifica</name>
    <dbReference type="NCBI Taxonomy" id="1267769"/>
    <lineage>
        <taxon>Bacteria</taxon>
        <taxon>Pseudomonadati</taxon>
        <taxon>Pseudomonadota</taxon>
        <taxon>Alphaproteobacteria</taxon>
        <taxon>Rhodobacterales</taxon>
        <taxon>Paracoccaceae</taxon>
        <taxon>Allosediminivita</taxon>
    </lineage>
</organism>
<feature type="signal peptide" evidence="1">
    <location>
        <begin position="1"/>
        <end position="22"/>
    </location>
</feature>
<sequence>MTHTGRIAACLFLICIAGPLFAGAWQREPGTGFASLTQRLSWPQDTTTWQSYEPTARYTSLYLEYGIAPRTTLGLDLGLAVSGAEKLVVFAQRPLHQPDRGARLAYEIGFGRIAGQTVLRPGLSLGLGWDKGWFAADAIAEIPLTFDATDIKIDLTLGRNLPEDHKLILQLQTGDTEMDPPFVRLETSVSRPLLGRFPRLKAETGVSLGLVNDASMGIKFGLVTSF</sequence>
<keyword evidence="1" id="KW-0732">Signal</keyword>
<name>A0A2T6AZN5_9RHOB</name>
<feature type="chain" id="PRO_5015700539" evidence="1">
    <location>
        <begin position="23"/>
        <end position="226"/>
    </location>
</feature>
<keyword evidence="3" id="KW-1185">Reference proteome</keyword>
<evidence type="ECO:0000256" key="1">
    <source>
        <dbReference type="SAM" id="SignalP"/>
    </source>
</evidence>
<dbReference type="RefSeq" id="WP_107975514.1">
    <property type="nucleotide sequence ID" value="NZ_BMEZ01000007.1"/>
</dbReference>
<proteinExistence type="predicted"/>
<dbReference type="EMBL" id="QBKN01000007">
    <property type="protein sequence ID" value="PTX49255.1"/>
    <property type="molecule type" value="Genomic_DNA"/>
</dbReference>
<reference evidence="2 3" key="1">
    <citation type="submission" date="2018-04" db="EMBL/GenBank/DDBJ databases">
        <title>Genomic Encyclopedia of Archaeal and Bacterial Type Strains, Phase II (KMG-II): from individual species to whole genera.</title>
        <authorList>
            <person name="Goeker M."/>
        </authorList>
    </citation>
    <scope>NUCLEOTIDE SEQUENCE [LARGE SCALE GENOMIC DNA]</scope>
    <source>
        <strain evidence="2 3">DSM 29329</strain>
    </source>
</reference>
<accession>A0A2T6AZN5</accession>
<gene>
    <name evidence="2" type="ORF">C8N44_10795</name>
</gene>
<dbReference type="AlphaFoldDB" id="A0A2T6AZN5"/>
<dbReference type="Proteomes" id="UP000244069">
    <property type="component" value="Unassembled WGS sequence"/>
</dbReference>